<sequence>MVFANLLKNTAWWGSFVLVGVTMMMSLLGFNFGSVFFFSVSGIAGFMDMVIGGGAMKLSLTLFVRSDISLGCGANCVLFETATLVEKREDLPVGAKPVKKPITKHKEKWSMAFFHRRTFFFDLSSEPILIKPCVIDHLKQNLQDGIELPDGGHRMKRRVVE</sequence>
<keyword evidence="1" id="KW-0812">Transmembrane</keyword>
<protein>
    <submittedName>
        <fullName evidence="2">Uncharacterized protein</fullName>
    </submittedName>
</protein>
<organism evidence="2 3">
    <name type="scientific">Vigna mungo</name>
    <name type="common">Black gram</name>
    <name type="synonym">Phaseolus mungo</name>
    <dbReference type="NCBI Taxonomy" id="3915"/>
    <lineage>
        <taxon>Eukaryota</taxon>
        <taxon>Viridiplantae</taxon>
        <taxon>Streptophyta</taxon>
        <taxon>Embryophyta</taxon>
        <taxon>Tracheophyta</taxon>
        <taxon>Spermatophyta</taxon>
        <taxon>Magnoliopsida</taxon>
        <taxon>eudicotyledons</taxon>
        <taxon>Gunneridae</taxon>
        <taxon>Pentapetalae</taxon>
        <taxon>rosids</taxon>
        <taxon>fabids</taxon>
        <taxon>Fabales</taxon>
        <taxon>Fabaceae</taxon>
        <taxon>Papilionoideae</taxon>
        <taxon>50 kb inversion clade</taxon>
        <taxon>NPAAA clade</taxon>
        <taxon>indigoferoid/millettioid clade</taxon>
        <taxon>Phaseoleae</taxon>
        <taxon>Vigna</taxon>
    </lineage>
</organism>
<keyword evidence="1" id="KW-0472">Membrane</keyword>
<evidence type="ECO:0000256" key="1">
    <source>
        <dbReference type="SAM" id="Phobius"/>
    </source>
</evidence>
<keyword evidence="1" id="KW-1133">Transmembrane helix</keyword>
<reference evidence="2 3" key="1">
    <citation type="journal article" date="2023" name="Life. Sci Alliance">
        <title>Evolutionary insights into 3D genome organization and epigenetic landscape of Vigna mungo.</title>
        <authorList>
            <person name="Junaid A."/>
            <person name="Singh B."/>
            <person name="Bhatia S."/>
        </authorList>
    </citation>
    <scope>NUCLEOTIDE SEQUENCE [LARGE SCALE GENOMIC DNA]</scope>
    <source>
        <strain evidence="2">Urdbean</strain>
    </source>
</reference>
<accession>A0AAQ3RWQ3</accession>
<dbReference type="AlphaFoldDB" id="A0AAQ3RWQ3"/>
<dbReference type="Proteomes" id="UP001374535">
    <property type="component" value="Chromosome 6"/>
</dbReference>
<keyword evidence="3" id="KW-1185">Reference proteome</keyword>
<evidence type="ECO:0000313" key="2">
    <source>
        <dbReference type="EMBL" id="WVZ09077.1"/>
    </source>
</evidence>
<feature type="transmembrane region" description="Helical" evidence="1">
    <location>
        <begin position="12"/>
        <end position="30"/>
    </location>
</feature>
<name>A0AAQ3RWQ3_VIGMU</name>
<evidence type="ECO:0000313" key="3">
    <source>
        <dbReference type="Proteomes" id="UP001374535"/>
    </source>
</evidence>
<gene>
    <name evidence="2" type="ORF">V8G54_022423</name>
</gene>
<feature type="transmembrane region" description="Helical" evidence="1">
    <location>
        <begin position="36"/>
        <end position="56"/>
    </location>
</feature>
<proteinExistence type="predicted"/>
<dbReference type="EMBL" id="CP144695">
    <property type="protein sequence ID" value="WVZ09077.1"/>
    <property type="molecule type" value="Genomic_DNA"/>
</dbReference>